<dbReference type="EMBL" id="QGNW01000233">
    <property type="protein sequence ID" value="RVW83040.1"/>
    <property type="molecule type" value="Genomic_DNA"/>
</dbReference>
<protein>
    <submittedName>
        <fullName evidence="1">Uncharacterized protein</fullName>
    </submittedName>
</protein>
<accession>A0A438HF08</accession>
<gene>
    <name evidence="1" type="ORF">CK203_042499</name>
</gene>
<sequence>MSVVYPRDKCWFGVESKSFEDLIEETKRKVIGKICERGPNFSSCIRFNGDVEGKKFSLVFPEERGFVGGWKILSSKLRSLGVSTTLRRVEEPKATSSKRLVLRGVMMGMSTRQGMFERCVIRPSSGSGNGTIKFGVRSPATAPFDSCPLGVSADLCPAGAP</sequence>
<dbReference type="Proteomes" id="UP000288805">
    <property type="component" value="Unassembled WGS sequence"/>
</dbReference>
<evidence type="ECO:0000313" key="2">
    <source>
        <dbReference type="Proteomes" id="UP000288805"/>
    </source>
</evidence>
<comment type="caution">
    <text evidence="1">The sequence shown here is derived from an EMBL/GenBank/DDBJ whole genome shotgun (WGS) entry which is preliminary data.</text>
</comment>
<name>A0A438HF08_VITVI</name>
<dbReference type="AlphaFoldDB" id="A0A438HF08"/>
<evidence type="ECO:0000313" key="1">
    <source>
        <dbReference type="EMBL" id="RVW83040.1"/>
    </source>
</evidence>
<reference evidence="1 2" key="1">
    <citation type="journal article" date="2018" name="PLoS Genet.">
        <title>Population sequencing reveals clonal diversity and ancestral inbreeding in the grapevine cultivar Chardonnay.</title>
        <authorList>
            <person name="Roach M.J."/>
            <person name="Johnson D.L."/>
            <person name="Bohlmann J."/>
            <person name="van Vuuren H.J."/>
            <person name="Jones S.J."/>
            <person name="Pretorius I.S."/>
            <person name="Schmidt S.A."/>
            <person name="Borneman A.R."/>
        </authorList>
    </citation>
    <scope>NUCLEOTIDE SEQUENCE [LARGE SCALE GENOMIC DNA]</scope>
    <source>
        <strain evidence="2">cv. Chardonnay</strain>
        <tissue evidence="1">Leaf</tissue>
    </source>
</reference>
<proteinExistence type="predicted"/>
<organism evidence="1 2">
    <name type="scientific">Vitis vinifera</name>
    <name type="common">Grape</name>
    <dbReference type="NCBI Taxonomy" id="29760"/>
    <lineage>
        <taxon>Eukaryota</taxon>
        <taxon>Viridiplantae</taxon>
        <taxon>Streptophyta</taxon>
        <taxon>Embryophyta</taxon>
        <taxon>Tracheophyta</taxon>
        <taxon>Spermatophyta</taxon>
        <taxon>Magnoliopsida</taxon>
        <taxon>eudicotyledons</taxon>
        <taxon>Gunneridae</taxon>
        <taxon>Pentapetalae</taxon>
        <taxon>rosids</taxon>
        <taxon>Vitales</taxon>
        <taxon>Vitaceae</taxon>
        <taxon>Viteae</taxon>
        <taxon>Vitis</taxon>
    </lineage>
</organism>